<dbReference type="SUPFAM" id="SSF53335">
    <property type="entry name" value="S-adenosyl-L-methionine-dependent methyltransferases"/>
    <property type="match status" value="1"/>
</dbReference>
<dbReference type="EMBL" id="UINC01042808">
    <property type="protein sequence ID" value="SVB45940.1"/>
    <property type="molecule type" value="Genomic_DNA"/>
</dbReference>
<sequence>MKSNPLISVLMPVRNEASFLPGCLEDILSQTLTEIELVIVDDGSTDTTAELLKEASQRDSRIRVIHTKPKGIISALNTGLAECQGQYIARMDADDRMDKTRLEKQLKLMKSNPELELTGCRMEGFTDSGRITESIEKYQSWSNSLISHQQIECDLFAECPIAHPTFFATRHLFNKLGGYSTNPWAEDYDFILRAYKAGAKLAKHPEKLVQKFHASGRLSRVEAIYKRPAMFEAKAHYMLEYGLLKNRRGVLIAGSGPTGRQAAHSFEKRGVKILGYVDNRPGPPDRKVKSWPAWGFRDLPPAEFLDKFRDALILLAIGDSEGQRAFAELLRKLDFIENTDFVRVIYNWPAASACFD</sequence>
<evidence type="ECO:0000313" key="5">
    <source>
        <dbReference type="EMBL" id="SVB45940.1"/>
    </source>
</evidence>
<gene>
    <name evidence="5" type="ORF">METZ01_LOCUS198794</name>
</gene>
<dbReference type="CDD" id="cd00761">
    <property type="entry name" value="Glyco_tranf_GTA_type"/>
    <property type="match status" value="1"/>
</dbReference>
<dbReference type="GO" id="GO:0016757">
    <property type="term" value="F:glycosyltransferase activity"/>
    <property type="evidence" value="ECO:0007669"/>
    <property type="project" value="UniProtKB-KW"/>
</dbReference>
<reference evidence="5" key="1">
    <citation type="submission" date="2018-05" db="EMBL/GenBank/DDBJ databases">
        <authorList>
            <person name="Lanie J.A."/>
            <person name="Ng W.-L."/>
            <person name="Kazmierczak K.M."/>
            <person name="Andrzejewski T.M."/>
            <person name="Davidsen T.M."/>
            <person name="Wayne K.J."/>
            <person name="Tettelin H."/>
            <person name="Glass J.I."/>
            <person name="Rusch D."/>
            <person name="Podicherti R."/>
            <person name="Tsui H.-C.T."/>
            <person name="Winkler M.E."/>
        </authorList>
    </citation>
    <scope>NUCLEOTIDE SEQUENCE</scope>
</reference>
<evidence type="ECO:0000256" key="3">
    <source>
        <dbReference type="ARBA" id="ARBA00022679"/>
    </source>
</evidence>
<dbReference type="PANTHER" id="PTHR43685:SF5">
    <property type="entry name" value="GLYCOSYLTRANSFERASE EPSE-RELATED"/>
    <property type="match status" value="1"/>
</dbReference>
<feature type="domain" description="Glycosyltransferase 2-like" evidence="4">
    <location>
        <begin position="8"/>
        <end position="171"/>
    </location>
</feature>
<comment type="similarity">
    <text evidence="1">Belongs to the glycosyltransferase 2 family.</text>
</comment>
<keyword evidence="3" id="KW-0808">Transferase</keyword>
<dbReference type="PANTHER" id="PTHR43685">
    <property type="entry name" value="GLYCOSYLTRANSFERASE"/>
    <property type="match status" value="1"/>
</dbReference>
<accession>A0A382E5P2</accession>
<evidence type="ECO:0000259" key="4">
    <source>
        <dbReference type="Pfam" id="PF00535"/>
    </source>
</evidence>
<evidence type="ECO:0000256" key="2">
    <source>
        <dbReference type="ARBA" id="ARBA00022676"/>
    </source>
</evidence>
<dbReference type="InterPro" id="IPR050834">
    <property type="entry name" value="Glycosyltransf_2"/>
</dbReference>
<dbReference type="InterPro" id="IPR001173">
    <property type="entry name" value="Glyco_trans_2-like"/>
</dbReference>
<name>A0A382E5P2_9ZZZZ</name>
<organism evidence="5">
    <name type="scientific">marine metagenome</name>
    <dbReference type="NCBI Taxonomy" id="408172"/>
    <lineage>
        <taxon>unclassified sequences</taxon>
        <taxon>metagenomes</taxon>
        <taxon>ecological metagenomes</taxon>
    </lineage>
</organism>
<dbReference type="InterPro" id="IPR029044">
    <property type="entry name" value="Nucleotide-diphossugar_trans"/>
</dbReference>
<dbReference type="SUPFAM" id="SSF53448">
    <property type="entry name" value="Nucleotide-diphospho-sugar transferases"/>
    <property type="match status" value="1"/>
</dbReference>
<keyword evidence="2" id="KW-0328">Glycosyltransferase</keyword>
<dbReference type="Pfam" id="PF00535">
    <property type="entry name" value="Glycos_transf_2"/>
    <property type="match status" value="1"/>
</dbReference>
<proteinExistence type="inferred from homology"/>
<dbReference type="Gene3D" id="3.90.550.10">
    <property type="entry name" value="Spore Coat Polysaccharide Biosynthesis Protein SpsA, Chain A"/>
    <property type="match status" value="1"/>
</dbReference>
<dbReference type="InterPro" id="IPR029063">
    <property type="entry name" value="SAM-dependent_MTases_sf"/>
</dbReference>
<evidence type="ECO:0000256" key="1">
    <source>
        <dbReference type="ARBA" id="ARBA00006739"/>
    </source>
</evidence>
<protein>
    <recommendedName>
        <fullName evidence="4">Glycosyltransferase 2-like domain-containing protein</fullName>
    </recommendedName>
</protein>
<dbReference type="AlphaFoldDB" id="A0A382E5P2"/>